<evidence type="ECO:0000259" key="1">
    <source>
        <dbReference type="Pfam" id="PF14529"/>
    </source>
</evidence>
<organism evidence="2 3">
    <name type="scientific">Argiope bruennichi</name>
    <name type="common">Wasp spider</name>
    <name type="synonym">Aranea bruennichi</name>
    <dbReference type="NCBI Taxonomy" id="94029"/>
    <lineage>
        <taxon>Eukaryota</taxon>
        <taxon>Metazoa</taxon>
        <taxon>Ecdysozoa</taxon>
        <taxon>Arthropoda</taxon>
        <taxon>Chelicerata</taxon>
        <taxon>Arachnida</taxon>
        <taxon>Araneae</taxon>
        <taxon>Araneomorphae</taxon>
        <taxon>Entelegynae</taxon>
        <taxon>Araneoidea</taxon>
        <taxon>Araneidae</taxon>
        <taxon>Argiope</taxon>
    </lineage>
</organism>
<name>A0A8T0F3K8_ARGBR</name>
<dbReference type="PANTHER" id="PTHR33273:SF4">
    <property type="entry name" value="ENDONUCLEASE_EXONUCLEASE_PHOSPHATASE DOMAIN-CONTAINING PROTEIN"/>
    <property type="match status" value="1"/>
</dbReference>
<feature type="domain" description="Endonuclease/exonuclease/phosphatase" evidence="1">
    <location>
        <begin position="461"/>
        <end position="553"/>
    </location>
</feature>
<evidence type="ECO:0000313" key="3">
    <source>
        <dbReference type="Proteomes" id="UP000807504"/>
    </source>
</evidence>
<reference evidence="2" key="1">
    <citation type="journal article" date="2020" name="bioRxiv">
        <title>Chromosome-level reference genome of the European wasp spider Argiope bruennichi: a resource for studies on range expansion and evolutionary adaptation.</title>
        <authorList>
            <person name="Sheffer M.M."/>
            <person name="Hoppe A."/>
            <person name="Krehenwinkel H."/>
            <person name="Uhl G."/>
            <person name="Kuss A.W."/>
            <person name="Jensen L."/>
            <person name="Jensen C."/>
            <person name="Gillespie R.G."/>
            <person name="Hoff K.J."/>
            <person name="Prost S."/>
        </authorList>
    </citation>
    <scope>NUCLEOTIDE SEQUENCE</scope>
</reference>
<keyword evidence="3" id="KW-1185">Reference proteome</keyword>
<dbReference type="Gene3D" id="3.60.10.10">
    <property type="entry name" value="Endonuclease/exonuclease/phosphatase"/>
    <property type="match status" value="1"/>
</dbReference>
<dbReference type="SUPFAM" id="SSF56219">
    <property type="entry name" value="DNase I-like"/>
    <property type="match status" value="1"/>
</dbReference>
<gene>
    <name evidence="2" type="ORF">HNY73_013662</name>
</gene>
<accession>A0A8T0F3K8</accession>
<dbReference type="InterPro" id="IPR036691">
    <property type="entry name" value="Endo/exonu/phosph_ase_sf"/>
</dbReference>
<dbReference type="Pfam" id="PF14529">
    <property type="entry name" value="Exo_endo_phos_2"/>
    <property type="match status" value="1"/>
</dbReference>
<dbReference type="AlphaFoldDB" id="A0A8T0F3K8"/>
<protein>
    <recommendedName>
        <fullName evidence="1">Endonuclease/exonuclease/phosphatase domain-containing protein</fullName>
    </recommendedName>
</protein>
<proteinExistence type="predicted"/>
<dbReference type="PANTHER" id="PTHR33273">
    <property type="entry name" value="DOMAIN-CONTAINING PROTEIN, PUTATIVE-RELATED"/>
    <property type="match status" value="1"/>
</dbReference>
<sequence>MMLDPPSDADIGLLPLRRTKSSTSISPTTSNIIKNIPTGDKSIPMKELCQRLRSLINSRPSDGMRSHLPVSIKMEANQILDLLQDRISINNKKEKGIEVATQATISLTHIKEKEEYRKAKEKLPLDKQLSTNAIKKPSYAEVAKLKNRKKKPTMLLYPTEENDKTIESILREELKEDGPNFKIRTVRKLQNKGLAIVCDKEQEFDQLKKTIESNDSLKKNITVRLPGKRLPSLIIYDLPNDTTNKDVQMAMKAYTNMQEDLRLRFKMKGRREGTSHWILETPGEVLHTLKQLKKIPINWSMYQMKEFFHVKRCSTCQAYGHTAFSKECKFTTPFCGCCGYRHHSRSCRSEDSNCINCYESNRLRASTQDPLKILQINLARAKASTNQLHLTASTIKPDIILVQEQYHYNNEIPGIPNSWKTFSSTNQKAAILIPSAQIKPALLATKVNVVAVKIQTSSYPITIISAYSSPAQDVSTTLQEIQEIITSLPEEKIIIGADLNGHNTLWGYRSNDNRGNEVLDFILANNLYILNKSDAPPTFQRNNSIGWPDLTLCPNQL</sequence>
<reference evidence="2" key="2">
    <citation type="submission" date="2020-06" db="EMBL/GenBank/DDBJ databases">
        <authorList>
            <person name="Sheffer M."/>
        </authorList>
    </citation>
    <scope>NUCLEOTIDE SEQUENCE</scope>
</reference>
<dbReference type="InterPro" id="IPR005135">
    <property type="entry name" value="Endo/exonuclease/phosphatase"/>
</dbReference>
<comment type="caution">
    <text evidence="2">The sequence shown here is derived from an EMBL/GenBank/DDBJ whole genome shotgun (WGS) entry which is preliminary data.</text>
</comment>
<dbReference type="GO" id="GO:0003824">
    <property type="term" value="F:catalytic activity"/>
    <property type="evidence" value="ECO:0007669"/>
    <property type="project" value="InterPro"/>
</dbReference>
<dbReference type="Proteomes" id="UP000807504">
    <property type="component" value="Unassembled WGS sequence"/>
</dbReference>
<dbReference type="EMBL" id="JABXBU010001863">
    <property type="protein sequence ID" value="KAF8783508.1"/>
    <property type="molecule type" value="Genomic_DNA"/>
</dbReference>
<evidence type="ECO:0000313" key="2">
    <source>
        <dbReference type="EMBL" id="KAF8783508.1"/>
    </source>
</evidence>